<feature type="compositionally biased region" description="Basic and acidic residues" evidence="1">
    <location>
        <begin position="42"/>
        <end position="53"/>
    </location>
</feature>
<gene>
    <name evidence="2" type="ORF">ACFSCW_04460</name>
</gene>
<comment type="caution">
    <text evidence="2">The sequence shown here is derived from an EMBL/GenBank/DDBJ whole genome shotgun (WGS) entry which is preliminary data.</text>
</comment>
<accession>A0ABW4I0A7</accession>
<dbReference type="RefSeq" id="WP_380887306.1">
    <property type="nucleotide sequence ID" value="NZ_JBHUDY010000001.1"/>
</dbReference>
<feature type="region of interest" description="Disordered" evidence="1">
    <location>
        <begin position="32"/>
        <end position="53"/>
    </location>
</feature>
<reference evidence="3" key="1">
    <citation type="journal article" date="2019" name="Int. J. Syst. Evol. Microbiol.">
        <title>The Global Catalogue of Microorganisms (GCM) 10K type strain sequencing project: providing services to taxonomists for standard genome sequencing and annotation.</title>
        <authorList>
            <consortium name="The Broad Institute Genomics Platform"/>
            <consortium name="The Broad Institute Genome Sequencing Center for Infectious Disease"/>
            <person name="Wu L."/>
            <person name="Ma J."/>
        </authorList>
    </citation>
    <scope>NUCLEOTIDE SEQUENCE [LARGE SCALE GENOMIC DNA]</scope>
    <source>
        <strain evidence="3">CGMCC 1.16275</strain>
    </source>
</reference>
<protein>
    <submittedName>
        <fullName evidence="2">Uncharacterized protein</fullName>
    </submittedName>
</protein>
<dbReference type="Proteomes" id="UP001597115">
    <property type="component" value="Unassembled WGS sequence"/>
</dbReference>
<dbReference type="EMBL" id="JBHUDY010000001">
    <property type="protein sequence ID" value="MFD1611050.1"/>
    <property type="molecule type" value="Genomic_DNA"/>
</dbReference>
<organism evidence="2 3">
    <name type="scientific">Sphingomonas tabacisoli</name>
    <dbReference type="NCBI Taxonomy" id="2249466"/>
    <lineage>
        <taxon>Bacteria</taxon>
        <taxon>Pseudomonadati</taxon>
        <taxon>Pseudomonadota</taxon>
        <taxon>Alphaproteobacteria</taxon>
        <taxon>Sphingomonadales</taxon>
        <taxon>Sphingomonadaceae</taxon>
        <taxon>Sphingomonas</taxon>
    </lineage>
</organism>
<evidence type="ECO:0000313" key="2">
    <source>
        <dbReference type="EMBL" id="MFD1611050.1"/>
    </source>
</evidence>
<evidence type="ECO:0000256" key="1">
    <source>
        <dbReference type="SAM" id="MobiDB-lite"/>
    </source>
</evidence>
<evidence type="ECO:0000313" key="3">
    <source>
        <dbReference type="Proteomes" id="UP001597115"/>
    </source>
</evidence>
<name>A0ABW4I0A7_9SPHN</name>
<keyword evidence="3" id="KW-1185">Reference proteome</keyword>
<sequence>MAVGGVNYASPVQVNGFACMNCADVSLATRHIDPAHPQSGPFDRDAATDPSRRGVDPVKVEALKKAADAAAITGYSASGHVKAPLAPGSAFSLTA</sequence>
<proteinExistence type="predicted"/>